<name>A0A1X9LMI7_9MICO</name>
<sequence length="109" mass="11822">MQSDDVAKFDECIAAIARFSSELPGQAERLEVKYNGGSRRRPWWCISVAVTAADRRVLVSALVAVDPAGGWRFVDPRGRDAAAPAPDGLAAATDPTYSTYESFQRFLSA</sequence>
<evidence type="ECO:0000313" key="2">
    <source>
        <dbReference type="Proteomes" id="UP000192775"/>
    </source>
</evidence>
<gene>
    <name evidence="1" type="ORF">B5808_09870</name>
</gene>
<dbReference type="KEGG" id="cphy:B5808_09870"/>
<proteinExistence type="predicted"/>
<evidence type="ECO:0000313" key="1">
    <source>
        <dbReference type="EMBL" id="ARJ05498.1"/>
    </source>
</evidence>
<organism evidence="1 2">
    <name type="scientific">Cnuibacter physcomitrellae</name>
    <dbReference type="NCBI Taxonomy" id="1619308"/>
    <lineage>
        <taxon>Bacteria</taxon>
        <taxon>Bacillati</taxon>
        <taxon>Actinomycetota</taxon>
        <taxon>Actinomycetes</taxon>
        <taxon>Micrococcales</taxon>
        <taxon>Microbacteriaceae</taxon>
        <taxon>Cnuibacter</taxon>
    </lineage>
</organism>
<accession>A0A1X9LMI7</accession>
<protein>
    <submittedName>
        <fullName evidence="1">Uncharacterized protein</fullName>
    </submittedName>
</protein>
<dbReference type="AlphaFoldDB" id="A0A1X9LMI7"/>
<dbReference type="EMBL" id="CP020715">
    <property type="protein sequence ID" value="ARJ05498.1"/>
    <property type="molecule type" value="Genomic_DNA"/>
</dbReference>
<dbReference type="Proteomes" id="UP000192775">
    <property type="component" value="Chromosome"/>
</dbReference>
<dbReference type="STRING" id="1619308.B5808_09870"/>
<reference evidence="1 2" key="1">
    <citation type="submission" date="2017-04" db="EMBL/GenBank/DDBJ databases">
        <authorList>
            <person name="Afonso C.L."/>
            <person name="Miller P.J."/>
            <person name="Scott M.A."/>
            <person name="Spackman E."/>
            <person name="Goraichik I."/>
            <person name="Dimitrov K.M."/>
            <person name="Suarez D.L."/>
            <person name="Swayne D.E."/>
        </authorList>
    </citation>
    <scope>NUCLEOTIDE SEQUENCE [LARGE SCALE GENOMIC DNA]</scope>
    <source>
        <strain evidence="2">XA(T)</strain>
    </source>
</reference>
<keyword evidence="2" id="KW-1185">Reference proteome</keyword>